<dbReference type="AlphaFoldDB" id="A0A7J7KUQ2"/>
<evidence type="ECO:0000313" key="2">
    <source>
        <dbReference type="EMBL" id="KAF6134086.1"/>
    </source>
</evidence>
<protein>
    <submittedName>
        <fullName evidence="2">Uncharacterized protein</fullName>
    </submittedName>
</protein>
<proteinExistence type="predicted"/>
<dbReference type="Proteomes" id="UP000541444">
    <property type="component" value="Unassembled WGS sequence"/>
</dbReference>
<evidence type="ECO:0000313" key="3">
    <source>
        <dbReference type="Proteomes" id="UP000541444"/>
    </source>
</evidence>
<dbReference type="EMBL" id="JACGCM010002891">
    <property type="protein sequence ID" value="KAF6134086.1"/>
    <property type="molecule type" value="Genomic_DNA"/>
</dbReference>
<feature type="region of interest" description="Disordered" evidence="1">
    <location>
        <begin position="160"/>
        <end position="188"/>
    </location>
</feature>
<keyword evidence="3" id="KW-1185">Reference proteome</keyword>
<accession>A0A7J7KUQ2</accession>
<sequence length="188" mass="20473">MYQTDTWEQAFNKAQKVAIRKLKLAVDNLEHSRDLGTIKDECERRLEAQCYNHTGVLEAKVAEKDRVIAKQKKTFQGQFDEECETNVRLKEFIDDLGYGPKTFRRLPMNPRYDPAADDAIRTEGVEVDVAGVCAIVGDGAETLVVDRLAVATVTEGVVGADGSNPSTEGAKVIGEEETGGGDGVATPI</sequence>
<evidence type="ECO:0000256" key="1">
    <source>
        <dbReference type="SAM" id="MobiDB-lite"/>
    </source>
</evidence>
<reference evidence="2 3" key="1">
    <citation type="journal article" date="2020" name="IScience">
        <title>Genome Sequencing of the Endangered Kingdonia uniflora (Circaeasteraceae, Ranunculales) Reveals Potential Mechanisms of Evolutionary Specialization.</title>
        <authorList>
            <person name="Sun Y."/>
            <person name="Deng T."/>
            <person name="Zhang A."/>
            <person name="Moore M.J."/>
            <person name="Landis J.B."/>
            <person name="Lin N."/>
            <person name="Zhang H."/>
            <person name="Zhang X."/>
            <person name="Huang J."/>
            <person name="Zhang X."/>
            <person name="Sun H."/>
            <person name="Wang H."/>
        </authorList>
    </citation>
    <scope>NUCLEOTIDE SEQUENCE [LARGE SCALE GENOMIC DNA]</scope>
    <source>
        <strain evidence="2">TB1705</strain>
        <tissue evidence="2">Leaf</tissue>
    </source>
</reference>
<comment type="caution">
    <text evidence="2">The sequence shown here is derived from an EMBL/GenBank/DDBJ whole genome shotgun (WGS) entry which is preliminary data.</text>
</comment>
<name>A0A7J7KUQ2_9MAGN</name>
<organism evidence="2 3">
    <name type="scientific">Kingdonia uniflora</name>
    <dbReference type="NCBI Taxonomy" id="39325"/>
    <lineage>
        <taxon>Eukaryota</taxon>
        <taxon>Viridiplantae</taxon>
        <taxon>Streptophyta</taxon>
        <taxon>Embryophyta</taxon>
        <taxon>Tracheophyta</taxon>
        <taxon>Spermatophyta</taxon>
        <taxon>Magnoliopsida</taxon>
        <taxon>Ranunculales</taxon>
        <taxon>Circaeasteraceae</taxon>
        <taxon>Kingdonia</taxon>
    </lineage>
</organism>
<gene>
    <name evidence="2" type="ORF">GIB67_035640</name>
</gene>